<dbReference type="RefSeq" id="WP_061229968.1">
    <property type="nucleotide sequence ID" value="NZ_JBFTEZ010000002.1"/>
</dbReference>
<dbReference type="Proteomes" id="UP001560293">
    <property type="component" value="Unassembled WGS sequence"/>
</dbReference>
<sequence>MKNVVPVWWFAVPHDAICFPRQWGLSWPGAPWYPTAPHVSAAGSAAVGLGGGSLELAVVDVDSVELAVVDACTVVVTVAGVGAGSSALQAARRKMIGARAASAAAMRECISSLTRKRDAVREGPLDAGRAGSADHARDALGVSREPVVENSRQILHSAVGHRHPAAAHGLRDVADPGLRRALYRAWPMIDADDLVGDLWTVPAYLRLLPQAPLPATS</sequence>
<comment type="caution">
    <text evidence="1">The sequence shown here is derived from an EMBL/GenBank/DDBJ whole genome shotgun (WGS) entry which is preliminary data.</text>
</comment>
<dbReference type="EMBL" id="JBFTEZ010000002">
    <property type="protein sequence ID" value="MEX6465957.1"/>
    <property type="molecule type" value="Genomic_DNA"/>
</dbReference>
<accession>A0ABV3YQP7</accession>
<gene>
    <name evidence="1" type="ORF">AB6N35_16725</name>
</gene>
<keyword evidence="2" id="KW-1185">Reference proteome</keyword>
<evidence type="ECO:0000313" key="1">
    <source>
        <dbReference type="EMBL" id="MEX6465957.1"/>
    </source>
</evidence>
<reference evidence="2" key="1">
    <citation type="submission" date="2024-07" db="EMBL/GenBank/DDBJ databases">
        <title>Pseudomonas strain that inhibits Aeromonas fish pathogens.</title>
        <authorList>
            <person name="Wildschutte H."/>
        </authorList>
    </citation>
    <scope>NUCLEOTIDE SEQUENCE [LARGE SCALE GENOMIC DNA]</scope>
    <source>
        <strain evidence="2">n60</strain>
    </source>
</reference>
<protein>
    <submittedName>
        <fullName evidence="1">Uncharacterized protein</fullName>
    </submittedName>
</protein>
<proteinExistence type="predicted"/>
<organism evidence="1 2">
    <name type="scientific">Dietzia cinnamea</name>
    <dbReference type="NCBI Taxonomy" id="321318"/>
    <lineage>
        <taxon>Bacteria</taxon>
        <taxon>Bacillati</taxon>
        <taxon>Actinomycetota</taxon>
        <taxon>Actinomycetes</taxon>
        <taxon>Mycobacteriales</taxon>
        <taxon>Dietziaceae</taxon>
        <taxon>Dietzia</taxon>
    </lineage>
</organism>
<name>A0ABV3YQP7_9ACTN</name>
<evidence type="ECO:0000313" key="2">
    <source>
        <dbReference type="Proteomes" id="UP001560293"/>
    </source>
</evidence>